<feature type="non-terminal residue" evidence="5">
    <location>
        <position position="1"/>
    </location>
</feature>
<feature type="compositionally biased region" description="Polar residues" evidence="3">
    <location>
        <begin position="386"/>
        <end position="396"/>
    </location>
</feature>
<dbReference type="InterPro" id="IPR018980">
    <property type="entry name" value="FERM_PH-like_C"/>
</dbReference>
<dbReference type="InterPro" id="IPR029071">
    <property type="entry name" value="Ubiquitin-like_domsf"/>
</dbReference>
<dbReference type="Pfam" id="PF09380">
    <property type="entry name" value="FERM_C"/>
    <property type="match status" value="1"/>
</dbReference>
<comment type="subcellular location">
    <subcellularLocation>
        <location evidence="1">Cytoplasm</location>
    </subcellularLocation>
</comment>
<keyword evidence="2" id="KW-0963">Cytoplasm</keyword>
<keyword evidence="6" id="KW-1185">Reference proteome</keyword>
<evidence type="ECO:0000259" key="4">
    <source>
        <dbReference type="PROSITE" id="PS50057"/>
    </source>
</evidence>
<dbReference type="Gene3D" id="2.30.29.30">
    <property type="entry name" value="Pleckstrin-homology domain (PH domain)/Phosphotyrosine-binding domain (PTB)"/>
    <property type="match status" value="1"/>
</dbReference>
<dbReference type="Gene3D" id="1.20.80.10">
    <property type="match status" value="1"/>
</dbReference>
<feature type="compositionally biased region" description="Polar residues" evidence="3">
    <location>
        <begin position="1013"/>
        <end position="1069"/>
    </location>
</feature>
<evidence type="ECO:0000256" key="1">
    <source>
        <dbReference type="ARBA" id="ARBA00004496"/>
    </source>
</evidence>
<dbReference type="InterPro" id="IPR019748">
    <property type="entry name" value="FERM_central"/>
</dbReference>
<feature type="domain" description="FERM" evidence="4">
    <location>
        <begin position="1"/>
        <end position="264"/>
    </location>
</feature>
<dbReference type="InterPro" id="IPR011993">
    <property type="entry name" value="PH-like_dom_sf"/>
</dbReference>
<dbReference type="SUPFAM" id="SSF50729">
    <property type="entry name" value="PH domain-like"/>
    <property type="match status" value="1"/>
</dbReference>
<dbReference type="SUPFAM" id="SSF54236">
    <property type="entry name" value="Ubiquitin-like"/>
    <property type="match status" value="1"/>
</dbReference>
<dbReference type="SUPFAM" id="SSF47031">
    <property type="entry name" value="Second domain of FERM"/>
    <property type="match status" value="1"/>
</dbReference>
<evidence type="ECO:0000256" key="3">
    <source>
        <dbReference type="SAM" id="MobiDB-lite"/>
    </source>
</evidence>
<gene>
    <name evidence="5" type="ORF">DPMN_111506</name>
</gene>
<feature type="compositionally biased region" description="Low complexity" evidence="3">
    <location>
        <begin position="1089"/>
        <end position="1110"/>
    </location>
</feature>
<organism evidence="5 6">
    <name type="scientific">Dreissena polymorpha</name>
    <name type="common">Zebra mussel</name>
    <name type="synonym">Mytilus polymorpha</name>
    <dbReference type="NCBI Taxonomy" id="45954"/>
    <lineage>
        <taxon>Eukaryota</taxon>
        <taxon>Metazoa</taxon>
        <taxon>Spiralia</taxon>
        <taxon>Lophotrochozoa</taxon>
        <taxon>Mollusca</taxon>
        <taxon>Bivalvia</taxon>
        <taxon>Autobranchia</taxon>
        <taxon>Heteroconchia</taxon>
        <taxon>Euheterodonta</taxon>
        <taxon>Imparidentia</taxon>
        <taxon>Neoheterodontei</taxon>
        <taxon>Myida</taxon>
        <taxon>Dreissenoidea</taxon>
        <taxon>Dreissenidae</taxon>
        <taxon>Dreissena</taxon>
    </lineage>
</organism>
<dbReference type="PRINTS" id="PR00935">
    <property type="entry name" value="BAND41"/>
</dbReference>
<dbReference type="EMBL" id="JAIWYP010000004">
    <property type="protein sequence ID" value="KAH3838100.1"/>
    <property type="molecule type" value="Genomic_DNA"/>
</dbReference>
<feature type="compositionally biased region" description="Polar residues" evidence="3">
    <location>
        <begin position="936"/>
        <end position="954"/>
    </location>
</feature>
<evidence type="ECO:0000256" key="2">
    <source>
        <dbReference type="ARBA" id="ARBA00022490"/>
    </source>
</evidence>
<feature type="compositionally biased region" description="Polar residues" evidence="3">
    <location>
        <begin position="670"/>
        <end position="683"/>
    </location>
</feature>
<dbReference type="InterPro" id="IPR000299">
    <property type="entry name" value="FERM_domain"/>
</dbReference>
<feature type="compositionally biased region" description="Polar residues" evidence="3">
    <location>
        <begin position="484"/>
        <end position="495"/>
    </location>
</feature>
<dbReference type="GO" id="GO:0005737">
    <property type="term" value="C:cytoplasm"/>
    <property type="evidence" value="ECO:0007669"/>
    <property type="project" value="UniProtKB-SubCell"/>
</dbReference>
<dbReference type="InterPro" id="IPR014352">
    <property type="entry name" value="FERM/acyl-CoA-bd_prot_sf"/>
</dbReference>
<feature type="compositionally biased region" description="Basic and acidic residues" evidence="3">
    <location>
        <begin position="340"/>
        <end position="359"/>
    </location>
</feature>
<feature type="compositionally biased region" description="Polar residues" evidence="3">
    <location>
        <begin position="797"/>
        <end position="817"/>
    </location>
</feature>
<feature type="compositionally biased region" description="Basic and acidic residues" evidence="3">
    <location>
        <begin position="285"/>
        <end position="302"/>
    </location>
</feature>
<dbReference type="Gene3D" id="3.10.20.90">
    <property type="entry name" value="Phosphatidylinositol 3-kinase Catalytic Subunit, Chain A, domain 1"/>
    <property type="match status" value="1"/>
</dbReference>
<dbReference type="GO" id="GO:0005856">
    <property type="term" value="C:cytoskeleton"/>
    <property type="evidence" value="ECO:0007669"/>
    <property type="project" value="TreeGrafter"/>
</dbReference>
<feature type="compositionally biased region" description="Polar residues" evidence="3">
    <location>
        <begin position="761"/>
        <end position="775"/>
    </location>
</feature>
<dbReference type="CDD" id="cd13186">
    <property type="entry name" value="FERM_C_NBL4_NBL5"/>
    <property type="match status" value="1"/>
</dbReference>
<evidence type="ECO:0000313" key="5">
    <source>
        <dbReference type="EMBL" id="KAH3838100.1"/>
    </source>
</evidence>
<dbReference type="SMART" id="SM01196">
    <property type="entry name" value="FERM_C"/>
    <property type="match status" value="1"/>
</dbReference>
<dbReference type="PROSITE" id="PS50057">
    <property type="entry name" value="FERM_3"/>
    <property type="match status" value="1"/>
</dbReference>
<accession>A0A9D4KDZ8</accession>
<feature type="region of interest" description="Disordered" evidence="3">
    <location>
        <begin position="755"/>
        <end position="817"/>
    </location>
</feature>
<dbReference type="FunFam" id="1.20.80.10:FF:000003">
    <property type="entry name" value="Tyrosine-protein phosphatase non-receptor type 4"/>
    <property type="match status" value="1"/>
</dbReference>
<feature type="compositionally biased region" description="Low complexity" evidence="3">
    <location>
        <begin position="715"/>
        <end position="733"/>
    </location>
</feature>
<sequence>GAFKGQYVLDKAFEQLNLFEKDFFGLRFIDSTGQTHWLETTKTLASQVKGCNIPYTFYFGVKFYPADPCKLREEITRYQFFLQVKRDILHGRLPVSFEEATELFAYAVQSELGDYESQELPPGYVSEFQFVPNQTEELEESIAHLHRRLGGTIPATAELKFLDKVKWQDMYGVDLHPVMGEGNTEYFLGLTPTGIVVYKNKTKVGNYFWPRITKVNCKGKVFTIRVIGKINDEHIYSFELATKQACKHLWKCCVEHHAFFRLNQVTSSSRTSKPFRSTSKHRNSGRQDRQNNADAQAREQPRVMRVQSRRQARRAMSDPRLNQDGGGVQFTEGHVTMVVKPEHVKGPRHRSLPELKGRESPTSTRSAPWETNMDAGLYTSGRESPVSVTQSENVNQLRRHHRDSDSEAGHRRKFQRQGYDSDGGSSRHKYFPSSRKGSDNESDVSSIRRRRREHDSGSESDVSPSAMDRYRKAKSVGSERFETEWNTALQNTNPALHSAPTGELRQKKMRRRRSKSPGNSKRPPEELRQHIEFDIIEPPEDMDEELLKEIPYVNVETKADIFKVRYSPSNRRRYRSPKRKSAGDFEGGVKVTNEPDDGPAPQARTPEATHRQSAPMPGYYSDIGSLPRRSHTISSHVQPPVAGNLTSHSKPIDSTQDKVSANISQSYLNSTHSTENRPVTGQGQHMDDLSHGQGHSDIGEGHDPENDEEDRNHDSGLNSSHSSSNPGVSAPSLVRGPIGRMFGTQDAIARLYSSPAGTRRPNLNQSDVSTNQNSPYKGHGYAATNQSGSPYKGMGFVSTNQQSSYNSNATAPSRGQMNGVQPVINYNSTSINGILPQYGSHSGNSSDHQSNLDYVSAPEKTNNSSRVNMQNGYLNQSHIQNPSNQSAFDMHSNRMFYTQGDSLQRNQPVNPSLQYPSQHSNLSNMKNSSHDFRPKNYNQDSVAPQRQNQMPVRSTTSNGIMEHSMVGNAGSHTLNADNRLGLQPKWQYVGNGQAGGVRSEQPHSESVHHGQQREVSISSNTRSPVSSPVKNTQPQSQSSKQGTRSPATNGNIPSYHMTSPNKQSVSRSMAGNPRDLNIETPVSPTTFRSPDSAISSLHSLSLSNPNSNRSSPRKPVKYDDNHINNNDVSRVNNNAASTFSKTRAPAFGNSERWTEL</sequence>
<feature type="compositionally biased region" description="Basic residues" evidence="3">
    <location>
        <begin position="570"/>
        <end position="580"/>
    </location>
</feature>
<dbReference type="InterPro" id="IPR019749">
    <property type="entry name" value="Band_41_domain"/>
</dbReference>
<dbReference type="FunFam" id="2.30.29.30:FF:000002">
    <property type="entry name" value="Band 4.1-like protein 5 isoform 1"/>
    <property type="match status" value="1"/>
</dbReference>
<dbReference type="InterPro" id="IPR018979">
    <property type="entry name" value="FERM_N"/>
</dbReference>
<feature type="region of interest" description="Disordered" evidence="3">
    <location>
        <begin position="902"/>
        <end position="954"/>
    </location>
</feature>
<reference evidence="5" key="1">
    <citation type="journal article" date="2019" name="bioRxiv">
        <title>The Genome of the Zebra Mussel, Dreissena polymorpha: A Resource for Invasive Species Research.</title>
        <authorList>
            <person name="McCartney M.A."/>
            <person name="Auch B."/>
            <person name="Kono T."/>
            <person name="Mallez S."/>
            <person name="Zhang Y."/>
            <person name="Obille A."/>
            <person name="Becker A."/>
            <person name="Abrahante J.E."/>
            <person name="Garbe J."/>
            <person name="Badalamenti J.P."/>
            <person name="Herman A."/>
            <person name="Mangelson H."/>
            <person name="Liachko I."/>
            <person name="Sullivan S."/>
            <person name="Sone E.D."/>
            <person name="Koren S."/>
            <person name="Silverstein K.A.T."/>
            <person name="Beckman K.B."/>
            <person name="Gohl D.M."/>
        </authorList>
    </citation>
    <scope>NUCLEOTIDE SEQUENCE</scope>
    <source>
        <strain evidence="5">Duluth1</strain>
        <tissue evidence="5">Whole animal</tissue>
    </source>
</reference>
<dbReference type="Pfam" id="PF00373">
    <property type="entry name" value="FERM_M"/>
    <property type="match status" value="1"/>
</dbReference>
<protein>
    <recommendedName>
        <fullName evidence="4">FERM domain-containing protein</fullName>
    </recommendedName>
</protein>
<feature type="compositionally biased region" description="Basic and acidic residues" evidence="3">
    <location>
        <begin position="1000"/>
        <end position="1012"/>
    </location>
</feature>
<name>A0A9D4KDZ8_DREPO</name>
<dbReference type="InterPro" id="IPR035963">
    <property type="entry name" value="FERM_2"/>
</dbReference>
<comment type="caution">
    <text evidence="5">The sequence shown here is derived from an EMBL/GenBank/DDBJ whole genome shotgun (WGS) entry which is preliminary data.</text>
</comment>
<dbReference type="GO" id="GO:0016020">
    <property type="term" value="C:membrane"/>
    <property type="evidence" value="ECO:0007669"/>
    <property type="project" value="UniProtKB-ARBA"/>
</dbReference>
<dbReference type="PANTHER" id="PTHR23280">
    <property type="entry name" value="4.1 G PROTEIN"/>
    <property type="match status" value="1"/>
</dbReference>
<dbReference type="InterPro" id="IPR019747">
    <property type="entry name" value="FERM_CS"/>
</dbReference>
<dbReference type="GO" id="GO:0031032">
    <property type="term" value="P:actomyosin structure organization"/>
    <property type="evidence" value="ECO:0007669"/>
    <property type="project" value="TreeGrafter"/>
</dbReference>
<feature type="compositionally biased region" description="Polar residues" evidence="3">
    <location>
        <begin position="644"/>
        <end position="658"/>
    </location>
</feature>
<dbReference type="Proteomes" id="UP000828390">
    <property type="component" value="Unassembled WGS sequence"/>
</dbReference>
<reference evidence="5" key="2">
    <citation type="submission" date="2020-11" db="EMBL/GenBank/DDBJ databases">
        <authorList>
            <person name="McCartney M.A."/>
            <person name="Auch B."/>
            <person name="Kono T."/>
            <person name="Mallez S."/>
            <person name="Becker A."/>
            <person name="Gohl D.M."/>
            <person name="Silverstein K.A.T."/>
            <person name="Koren S."/>
            <person name="Bechman K.B."/>
            <person name="Herman A."/>
            <person name="Abrahante J.E."/>
            <person name="Garbe J."/>
        </authorList>
    </citation>
    <scope>NUCLEOTIDE SEQUENCE</scope>
    <source>
        <strain evidence="5">Duluth1</strain>
        <tissue evidence="5">Whole animal</tissue>
    </source>
</reference>
<feature type="region of interest" description="Disordered" evidence="3">
    <location>
        <begin position="269"/>
        <end position="528"/>
    </location>
</feature>
<dbReference type="AlphaFoldDB" id="A0A9D4KDZ8"/>
<feature type="region of interest" description="Disordered" evidence="3">
    <location>
        <begin position="991"/>
        <end position="1130"/>
    </location>
</feature>
<dbReference type="PROSITE" id="PS00660">
    <property type="entry name" value="FERM_1"/>
    <property type="match status" value="1"/>
</dbReference>
<dbReference type="SMART" id="SM00295">
    <property type="entry name" value="B41"/>
    <property type="match status" value="1"/>
</dbReference>
<feature type="compositionally biased region" description="Polar residues" evidence="3">
    <location>
        <begin position="902"/>
        <end position="927"/>
    </location>
</feature>
<feature type="compositionally biased region" description="Basic and acidic residues" evidence="3">
    <location>
        <begin position="697"/>
        <end position="714"/>
    </location>
</feature>
<evidence type="ECO:0000313" key="6">
    <source>
        <dbReference type="Proteomes" id="UP000828390"/>
    </source>
</evidence>
<feature type="region of interest" description="Disordered" evidence="3">
    <location>
        <begin position="570"/>
        <end position="658"/>
    </location>
</feature>
<dbReference type="PANTHER" id="PTHR23280:SF4">
    <property type="entry name" value="BAND 4.1-LIKE PROTEIN 4A"/>
    <property type="match status" value="1"/>
</dbReference>
<feature type="region of interest" description="Disordered" evidence="3">
    <location>
        <begin position="670"/>
        <end position="738"/>
    </location>
</feature>
<dbReference type="CDD" id="cd14473">
    <property type="entry name" value="FERM_B-lobe"/>
    <property type="match status" value="1"/>
</dbReference>
<dbReference type="Pfam" id="PF09379">
    <property type="entry name" value="FERM_N"/>
    <property type="match status" value="1"/>
</dbReference>
<proteinExistence type="predicted"/>